<comment type="caution">
    <text evidence="1">The sequence shown here is derived from an EMBL/GenBank/DDBJ whole genome shotgun (WGS) entry which is preliminary data.</text>
</comment>
<proteinExistence type="predicted"/>
<dbReference type="Pfam" id="PF11080">
    <property type="entry name" value="GhoS"/>
    <property type="match status" value="1"/>
</dbReference>
<dbReference type="InterPro" id="IPR038241">
    <property type="entry name" value="GhoS_sf"/>
</dbReference>
<dbReference type="Gene3D" id="3.30.70.2360">
    <property type="match status" value="1"/>
</dbReference>
<evidence type="ECO:0000313" key="1">
    <source>
        <dbReference type="EMBL" id="TVZ72144.1"/>
    </source>
</evidence>
<dbReference type="AlphaFoldDB" id="A0A542D3J6"/>
<accession>A0A542D3J6</accession>
<gene>
    <name evidence="1" type="ORF">FHU10_4812</name>
</gene>
<name>A0A542D3J6_SERFO</name>
<dbReference type="OrthoDB" id="6490595at2"/>
<sequence length="99" mass="10605">MSQSAPTCFVVIFSYQEDGLTDLAKLTGQLTLEGFATSVTDKNGVSHALGINSFALTTPLNQQDVQQLAQALGEVALGKKPEVTVTPYTDYMKLLHADT</sequence>
<reference evidence="1" key="2">
    <citation type="submission" date="2019-08" db="EMBL/GenBank/DDBJ databases">
        <title>Investigation of anaerobic lignin degradation for improved lignocellulosic biofuels.</title>
        <authorList>
            <person name="Deangelis K.PhD."/>
        </authorList>
    </citation>
    <scope>NUCLEOTIDE SEQUENCE [LARGE SCALE GENOMIC DNA]</scope>
    <source>
        <strain evidence="1">128R</strain>
    </source>
</reference>
<dbReference type="InterPro" id="IPR022597">
    <property type="entry name" value="GhoS"/>
</dbReference>
<dbReference type="GO" id="GO:0004521">
    <property type="term" value="F:RNA endonuclease activity"/>
    <property type="evidence" value="ECO:0007669"/>
    <property type="project" value="InterPro"/>
</dbReference>
<reference evidence="1" key="1">
    <citation type="submission" date="2019-06" db="EMBL/GenBank/DDBJ databases">
        <authorList>
            <person name="Deangelis K."/>
            <person name="Huntemann M."/>
            <person name="Clum A."/>
            <person name="Pillay M."/>
            <person name="Palaniappan K."/>
            <person name="Varghese N."/>
            <person name="Mikhailova N."/>
            <person name="Stamatis D."/>
            <person name="Reddy T."/>
            <person name="Daum C."/>
            <person name="Shapiro N."/>
            <person name="Ivanova N."/>
            <person name="Kyrpides N."/>
            <person name="Woyke T."/>
        </authorList>
    </citation>
    <scope>NUCLEOTIDE SEQUENCE [LARGE SCALE GENOMIC DNA]</scope>
    <source>
        <strain evidence="1">128R</strain>
    </source>
</reference>
<dbReference type="EMBL" id="VISQ01000001">
    <property type="protein sequence ID" value="TVZ72144.1"/>
    <property type="molecule type" value="Genomic_DNA"/>
</dbReference>
<organism evidence="1">
    <name type="scientific">Serratia fonticola</name>
    <dbReference type="NCBI Taxonomy" id="47917"/>
    <lineage>
        <taxon>Bacteria</taxon>
        <taxon>Pseudomonadati</taxon>
        <taxon>Pseudomonadota</taxon>
        <taxon>Gammaproteobacteria</taxon>
        <taxon>Enterobacterales</taxon>
        <taxon>Yersiniaceae</taxon>
        <taxon>Serratia</taxon>
    </lineage>
</organism>
<protein>
    <submittedName>
        <fullName evidence="1">Uncharacterized protein DUF2622</fullName>
    </submittedName>
</protein>